<dbReference type="OrthoDB" id="10257085at2759"/>
<keyword evidence="5" id="KW-0136">Cellulose degradation</keyword>
<dbReference type="PANTHER" id="PTHR22298">
    <property type="entry name" value="ENDO-1,4-BETA-GLUCANASE"/>
    <property type="match status" value="1"/>
</dbReference>
<evidence type="ECO:0000256" key="2">
    <source>
        <dbReference type="ARBA" id="ARBA00007072"/>
    </source>
</evidence>
<comment type="caution">
    <text evidence="10">The sequence shown here is derived from an EMBL/GenBank/DDBJ whole genome shotgun (WGS) entry which is preliminary data.</text>
</comment>
<dbReference type="InterPro" id="IPR008928">
    <property type="entry name" value="6-hairpin_glycosidase_sf"/>
</dbReference>
<dbReference type="GO" id="GO:0030245">
    <property type="term" value="P:cellulose catabolic process"/>
    <property type="evidence" value="ECO:0007669"/>
    <property type="project" value="UniProtKB-KW"/>
</dbReference>
<dbReference type="EMBL" id="JAIQCV010000010">
    <property type="protein sequence ID" value="KAH1055671.1"/>
    <property type="molecule type" value="Genomic_DNA"/>
</dbReference>
<evidence type="ECO:0000256" key="8">
    <source>
        <dbReference type="ARBA" id="ARBA00023326"/>
    </source>
</evidence>
<evidence type="ECO:0000259" key="9">
    <source>
        <dbReference type="Pfam" id="PF00759"/>
    </source>
</evidence>
<keyword evidence="8" id="KW-0624">Polysaccharide degradation</keyword>
<evidence type="ECO:0000256" key="1">
    <source>
        <dbReference type="ARBA" id="ARBA00000966"/>
    </source>
</evidence>
<keyword evidence="4" id="KW-0378">Hydrolase</keyword>
<dbReference type="Gene3D" id="1.50.10.10">
    <property type="match status" value="2"/>
</dbReference>
<evidence type="ECO:0000313" key="10">
    <source>
        <dbReference type="EMBL" id="KAH1055671.1"/>
    </source>
</evidence>
<dbReference type="AlphaFoldDB" id="A0A9D3ZNM4"/>
<feature type="domain" description="Glycoside hydrolase family 9" evidence="9">
    <location>
        <begin position="23"/>
        <end position="66"/>
    </location>
</feature>
<dbReference type="Proteomes" id="UP000828251">
    <property type="component" value="Unassembled WGS sequence"/>
</dbReference>
<dbReference type="InterPro" id="IPR001701">
    <property type="entry name" value="Glyco_hydro_9"/>
</dbReference>
<keyword evidence="6" id="KW-0119">Carbohydrate metabolism</keyword>
<comment type="catalytic activity">
    <reaction evidence="1">
        <text>Endohydrolysis of (1-&gt;4)-beta-D-glucosidic linkages in cellulose, lichenin and cereal beta-D-glucans.</text>
        <dbReference type="EC" id="3.2.1.4"/>
    </reaction>
</comment>
<dbReference type="SUPFAM" id="SSF48208">
    <property type="entry name" value="Six-hairpin glycosidases"/>
    <property type="match status" value="1"/>
</dbReference>
<organism evidence="10 11">
    <name type="scientific">Gossypium stocksii</name>
    <dbReference type="NCBI Taxonomy" id="47602"/>
    <lineage>
        <taxon>Eukaryota</taxon>
        <taxon>Viridiplantae</taxon>
        <taxon>Streptophyta</taxon>
        <taxon>Embryophyta</taxon>
        <taxon>Tracheophyta</taxon>
        <taxon>Spermatophyta</taxon>
        <taxon>Magnoliopsida</taxon>
        <taxon>eudicotyledons</taxon>
        <taxon>Gunneridae</taxon>
        <taxon>Pentapetalae</taxon>
        <taxon>rosids</taxon>
        <taxon>malvids</taxon>
        <taxon>Malvales</taxon>
        <taxon>Malvaceae</taxon>
        <taxon>Malvoideae</taxon>
        <taxon>Gossypium</taxon>
    </lineage>
</organism>
<accession>A0A9D3ZNM4</accession>
<reference evidence="10 11" key="1">
    <citation type="journal article" date="2021" name="Plant Biotechnol. J.">
        <title>Multi-omics assisted identification of the key and species-specific regulatory components of drought-tolerant mechanisms in Gossypium stocksii.</title>
        <authorList>
            <person name="Yu D."/>
            <person name="Ke L."/>
            <person name="Zhang D."/>
            <person name="Wu Y."/>
            <person name="Sun Y."/>
            <person name="Mei J."/>
            <person name="Sun J."/>
            <person name="Sun Y."/>
        </authorList>
    </citation>
    <scope>NUCLEOTIDE SEQUENCE [LARGE SCALE GENOMIC DNA]</scope>
    <source>
        <strain evidence="11">cv. E1</strain>
        <tissue evidence="10">Leaf</tissue>
    </source>
</reference>
<proteinExistence type="inferred from homology"/>
<dbReference type="Pfam" id="PF00759">
    <property type="entry name" value="Glyco_hydro_9"/>
    <property type="match status" value="1"/>
</dbReference>
<evidence type="ECO:0000256" key="7">
    <source>
        <dbReference type="ARBA" id="ARBA00023295"/>
    </source>
</evidence>
<protein>
    <recommendedName>
        <fullName evidence="3">cellulase</fullName>
        <ecNumber evidence="3">3.2.1.4</ecNumber>
    </recommendedName>
</protein>
<dbReference type="GO" id="GO:0008810">
    <property type="term" value="F:cellulase activity"/>
    <property type="evidence" value="ECO:0007669"/>
    <property type="project" value="UniProtKB-EC"/>
</dbReference>
<evidence type="ECO:0000256" key="3">
    <source>
        <dbReference type="ARBA" id="ARBA00012601"/>
    </source>
</evidence>
<keyword evidence="7" id="KW-0326">Glycosidase</keyword>
<evidence type="ECO:0000256" key="6">
    <source>
        <dbReference type="ARBA" id="ARBA00023277"/>
    </source>
</evidence>
<gene>
    <name evidence="10" type="ORF">J1N35_033736</name>
</gene>
<keyword evidence="11" id="KW-1185">Reference proteome</keyword>
<sequence length="150" mass="16414">MRKLQKKNRFTAITYTTIDACGGEARKLYGSSGYKDELVRATTWLFFATGNRNFLDYATTNFAAAADDETTTDKGIFYCAEAMVAGPDQFDDFSDEREKTWFTEPSIAGNAGLVAALIAHHDPPTRSSASNGPNLGLDIVGIFEKVHLDS</sequence>
<evidence type="ECO:0000256" key="5">
    <source>
        <dbReference type="ARBA" id="ARBA00023001"/>
    </source>
</evidence>
<dbReference type="EC" id="3.2.1.4" evidence="3"/>
<dbReference type="InterPro" id="IPR012341">
    <property type="entry name" value="6hp_glycosidase-like_sf"/>
</dbReference>
<name>A0A9D3ZNM4_9ROSI</name>
<evidence type="ECO:0000256" key="4">
    <source>
        <dbReference type="ARBA" id="ARBA00022801"/>
    </source>
</evidence>
<evidence type="ECO:0000313" key="11">
    <source>
        <dbReference type="Proteomes" id="UP000828251"/>
    </source>
</evidence>
<comment type="similarity">
    <text evidence="2">Belongs to the glycosyl hydrolase 9 (cellulase E) family.</text>
</comment>